<dbReference type="PANTHER" id="PTHR42794">
    <property type="entry name" value="HEMIN IMPORT ATP-BINDING PROTEIN HMUV"/>
    <property type="match status" value="1"/>
</dbReference>
<dbReference type="RefSeq" id="WP_083525734.1">
    <property type="nucleotide sequence ID" value="NZ_CP013729.1"/>
</dbReference>
<evidence type="ECO:0000256" key="5">
    <source>
        <dbReference type="ARBA" id="ARBA00022967"/>
    </source>
</evidence>
<dbReference type="GO" id="GO:0016887">
    <property type="term" value="F:ATP hydrolysis activity"/>
    <property type="evidence" value="ECO:0007669"/>
    <property type="project" value="InterPro"/>
</dbReference>
<sequence>MSLLALESLRLDAGTRCLIQPLSLQINAGEQIALIGPSGAGKTSLLHALALALRPSSGRLLLNQQDAWGLSHSARHRLRRQLMLAPQHPPLPPRQRVAVAVLAGQLPGASLSRSLRMLFSPSAEQARQAHDALAALELGDRLWSRVDQLSGGERQRVALARLLVSQAPLWLVDEPLSALDPQRAQRSLGVLQQAAQQSQRTLVCSLHQVELARTLFPRIIALREGRLFYDGPPEGLDDATVAALYAGDDTHLASSSTPIKQGDDAGREPGRDPCEDPSSPTHDAHANPGPHEIDGAPDADRPAAPSAPHLICR</sequence>
<dbReference type="InterPro" id="IPR003593">
    <property type="entry name" value="AAA+_ATPase"/>
</dbReference>
<dbReference type="InterPro" id="IPR003439">
    <property type="entry name" value="ABC_transporter-like_ATP-bd"/>
</dbReference>
<feature type="region of interest" description="Disordered" evidence="7">
    <location>
        <begin position="251"/>
        <end position="313"/>
    </location>
</feature>
<organism evidence="8 9">
    <name type="scientific">Roseateles depolymerans</name>
    <dbReference type="NCBI Taxonomy" id="76731"/>
    <lineage>
        <taxon>Bacteria</taxon>
        <taxon>Pseudomonadati</taxon>
        <taxon>Pseudomonadota</taxon>
        <taxon>Betaproteobacteria</taxon>
        <taxon>Burkholderiales</taxon>
        <taxon>Sphaerotilaceae</taxon>
        <taxon>Roseateles</taxon>
    </lineage>
</organism>
<evidence type="ECO:0000256" key="6">
    <source>
        <dbReference type="ARBA" id="ARBA00037066"/>
    </source>
</evidence>
<keyword evidence="2" id="KW-1003">Cell membrane</keyword>
<dbReference type="PROSITE" id="PS50893">
    <property type="entry name" value="ABC_TRANSPORTER_2"/>
    <property type="match status" value="1"/>
</dbReference>
<dbReference type="Pfam" id="PF00005">
    <property type="entry name" value="ABC_tran"/>
    <property type="match status" value="1"/>
</dbReference>
<accession>A0A0U3LN87</accession>
<evidence type="ECO:0000256" key="3">
    <source>
        <dbReference type="ARBA" id="ARBA00022741"/>
    </source>
</evidence>
<dbReference type="STRING" id="76731.RD2015_3449"/>
<dbReference type="GO" id="GO:0005524">
    <property type="term" value="F:ATP binding"/>
    <property type="evidence" value="ECO:0007669"/>
    <property type="project" value="UniProtKB-KW"/>
</dbReference>
<gene>
    <name evidence="8" type="ORF">RD2015_3449</name>
</gene>
<name>A0A0U3LN87_9BURK</name>
<dbReference type="PROSITE" id="PS00211">
    <property type="entry name" value="ABC_TRANSPORTER_1"/>
    <property type="match status" value="1"/>
</dbReference>
<dbReference type="SUPFAM" id="SSF52540">
    <property type="entry name" value="P-loop containing nucleoside triphosphate hydrolases"/>
    <property type="match status" value="1"/>
</dbReference>
<keyword evidence="5" id="KW-1278">Translocase</keyword>
<comment type="function">
    <text evidence="6">Part of the ABC transporter complex HmuTUV involved in hemin import. Responsible for energy coupling to the transport system.</text>
</comment>
<dbReference type="InterPro" id="IPR017871">
    <property type="entry name" value="ABC_transporter-like_CS"/>
</dbReference>
<dbReference type="InterPro" id="IPR027417">
    <property type="entry name" value="P-loop_NTPase"/>
</dbReference>
<proteinExistence type="predicted"/>
<evidence type="ECO:0000256" key="1">
    <source>
        <dbReference type="ARBA" id="ARBA00022448"/>
    </source>
</evidence>
<protein>
    <submittedName>
        <fullName evidence="8">Phosphonate ABC transporter</fullName>
    </submittedName>
</protein>
<keyword evidence="9" id="KW-1185">Reference proteome</keyword>
<feature type="compositionally biased region" description="Basic and acidic residues" evidence="7">
    <location>
        <begin position="291"/>
        <end position="301"/>
    </location>
</feature>
<dbReference type="AlphaFoldDB" id="A0A0U3LN87"/>
<evidence type="ECO:0000256" key="7">
    <source>
        <dbReference type="SAM" id="MobiDB-lite"/>
    </source>
</evidence>
<dbReference type="SMART" id="SM00382">
    <property type="entry name" value="AAA"/>
    <property type="match status" value="1"/>
</dbReference>
<dbReference type="PATRIC" id="fig|76731.3.peg.3536"/>
<dbReference type="OrthoDB" id="9802264at2"/>
<dbReference type="Gene3D" id="3.40.50.300">
    <property type="entry name" value="P-loop containing nucleotide triphosphate hydrolases"/>
    <property type="match status" value="1"/>
</dbReference>
<keyword evidence="1" id="KW-0813">Transport</keyword>
<dbReference type="PANTHER" id="PTHR42794:SF1">
    <property type="entry name" value="HEMIN IMPORT ATP-BINDING PROTEIN HMUV"/>
    <property type="match status" value="1"/>
</dbReference>
<evidence type="ECO:0000256" key="2">
    <source>
        <dbReference type="ARBA" id="ARBA00022475"/>
    </source>
</evidence>
<feature type="compositionally biased region" description="Low complexity" evidence="7">
    <location>
        <begin position="302"/>
        <end position="313"/>
    </location>
</feature>
<dbReference type="KEGG" id="rdp:RD2015_3449"/>
<keyword evidence="2" id="KW-0472">Membrane</keyword>
<keyword evidence="4" id="KW-0067">ATP-binding</keyword>
<feature type="compositionally biased region" description="Basic and acidic residues" evidence="7">
    <location>
        <begin position="261"/>
        <end position="274"/>
    </location>
</feature>
<reference evidence="8 9" key="1">
    <citation type="submission" date="2015-12" db="EMBL/GenBank/DDBJ databases">
        <title>Complete genome of Roseateles depolymerans KCTC 42856.</title>
        <authorList>
            <person name="Kim K.M."/>
        </authorList>
    </citation>
    <scope>NUCLEOTIDE SEQUENCE [LARGE SCALE GENOMIC DNA]</scope>
    <source>
        <strain evidence="8 9">KCTC 42856</strain>
    </source>
</reference>
<dbReference type="EMBL" id="CP013729">
    <property type="protein sequence ID" value="ALV07906.1"/>
    <property type="molecule type" value="Genomic_DNA"/>
</dbReference>
<evidence type="ECO:0000313" key="9">
    <source>
        <dbReference type="Proteomes" id="UP000060699"/>
    </source>
</evidence>
<evidence type="ECO:0000256" key="4">
    <source>
        <dbReference type="ARBA" id="ARBA00022840"/>
    </source>
</evidence>
<keyword evidence="3" id="KW-0547">Nucleotide-binding</keyword>
<dbReference type="Proteomes" id="UP000060699">
    <property type="component" value="Chromosome"/>
</dbReference>
<evidence type="ECO:0000313" key="8">
    <source>
        <dbReference type="EMBL" id="ALV07906.1"/>
    </source>
</evidence>